<dbReference type="CDD" id="cd06173">
    <property type="entry name" value="MFS_MefA_like"/>
    <property type="match status" value="1"/>
</dbReference>
<protein>
    <submittedName>
        <fullName evidence="8">MFS transporter</fullName>
    </submittedName>
</protein>
<feature type="transmembrane region" description="Helical" evidence="7">
    <location>
        <begin position="45"/>
        <end position="66"/>
    </location>
</feature>
<gene>
    <name evidence="8" type="ORF">H9637_14680</name>
</gene>
<sequence length="406" mass="45525">MKRKDNNSFLLIFGTWISKFGNIIFDYANNVWLAYNSGFGLTALAFYQSSEAIVNIMLNVFGGVVSDRKRRKVILFVTDFISFMSCLITSLFLKSSFGFICIMSVNIILAITTSFSSPAYKAIVKDALDKDRINTYNSTANAGAEIIKLTGPMIALLIVNIVGTQGALLITSISFLVSAVTKLLLFIDEQKFDTNVEKHNFFIDVKNGFIYLINEKEIMFIIIVSMFVNFFLSGYNLMLPYTNNILTVMRPDMYGKLLSAEAFGGIVGSIINSRLYLPDTIRNQFFFLSGCGLSLIFFSVSIILGFSAYVLLASIFAFGGFLTIYNIQFISLVQNRVSSDYIGRVFSIIFTFSILFMPVGSFIFANIFKPKQTISFFVFGLGILILSIISIFISYMNENTKIKNEK</sequence>
<evidence type="ECO:0000313" key="8">
    <source>
        <dbReference type="EMBL" id="MBD8048267.1"/>
    </source>
</evidence>
<dbReference type="EMBL" id="JACSQB010000124">
    <property type="protein sequence ID" value="MBD8048267.1"/>
    <property type="molecule type" value="Genomic_DNA"/>
</dbReference>
<feature type="transmembrane region" description="Helical" evidence="7">
    <location>
        <begin position="310"/>
        <end position="333"/>
    </location>
</feature>
<evidence type="ECO:0000313" key="9">
    <source>
        <dbReference type="Proteomes" id="UP000627166"/>
    </source>
</evidence>
<dbReference type="InterPro" id="IPR010290">
    <property type="entry name" value="TM_effector"/>
</dbReference>
<dbReference type="SUPFAM" id="SSF103473">
    <property type="entry name" value="MFS general substrate transporter"/>
    <property type="match status" value="1"/>
</dbReference>
<dbReference type="Pfam" id="PF05977">
    <property type="entry name" value="MFS_3"/>
    <property type="match status" value="1"/>
</dbReference>
<dbReference type="PANTHER" id="PTHR23513">
    <property type="entry name" value="INTEGRAL MEMBRANE EFFLUX PROTEIN-RELATED"/>
    <property type="match status" value="1"/>
</dbReference>
<dbReference type="PANTHER" id="PTHR23513:SF11">
    <property type="entry name" value="STAPHYLOFERRIN A TRANSPORTER"/>
    <property type="match status" value="1"/>
</dbReference>
<keyword evidence="2" id="KW-0813">Transport</keyword>
<feature type="transmembrane region" description="Helical" evidence="7">
    <location>
        <begin position="7"/>
        <end position="25"/>
    </location>
</feature>
<feature type="transmembrane region" description="Helical" evidence="7">
    <location>
        <begin position="73"/>
        <end position="91"/>
    </location>
</feature>
<feature type="transmembrane region" description="Helical" evidence="7">
    <location>
        <begin position="218"/>
        <end position="237"/>
    </location>
</feature>
<evidence type="ECO:0000256" key="7">
    <source>
        <dbReference type="SAM" id="Phobius"/>
    </source>
</evidence>
<organism evidence="8 9">
    <name type="scientific">Clostridium faecium</name>
    <dbReference type="NCBI Taxonomy" id="2762223"/>
    <lineage>
        <taxon>Bacteria</taxon>
        <taxon>Bacillati</taxon>
        <taxon>Bacillota</taxon>
        <taxon>Clostridia</taxon>
        <taxon>Eubacteriales</taxon>
        <taxon>Clostridiaceae</taxon>
        <taxon>Clostridium</taxon>
    </lineage>
</organism>
<keyword evidence="9" id="KW-1185">Reference proteome</keyword>
<dbReference type="Proteomes" id="UP000627166">
    <property type="component" value="Unassembled WGS sequence"/>
</dbReference>
<dbReference type="Gene3D" id="1.20.1250.20">
    <property type="entry name" value="MFS general substrate transporter like domains"/>
    <property type="match status" value="1"/>
</dbReference>
<name>A0ABR8YVV3_9CLOT</name>
<evidence type="ECO:0000256" key="5">
    <source>
        <dbReference type="ARBA" id="ARBA00022989"/>
    </source>
</evidence>
<keyword evidence="5 7" id="KW-1133">Transmembrane helix</keyword>
<keyword evidence="4 7" id="KW-0812">Transmembrane</keyword>
<keyword evidence="6 7" id="KW-0472">Membrane</keyword>
<keyword evidence="3" id="KW-1003">Cell membrane</keyword>
<evidence type="ECO:0000256" key="6">
    <source>
        <dbReference type="ARBA" id="ARBA00023136"/>
    </source>
</evidence>
<feature type="transmembrane region" description="Helical" evidence="7">
    <location>
        <begin position="97"/>
        <end position="120"/>
    </location>
</feature>
<evidence type="ECO:0000256" key="2">
    <source>
        <dbReference type="ARBA" id="ARBA00022448"/>
    </source>
</evidence>
<dbReference type="InterPro" id="IPR036259">
    <property type="entry name" value="MFS_trans_sf"/>
</dbReference>
<evidence type="ECO:0000256" key="3">
    <source>
        <dbReference type="ARBA" id="ARBA00022475"/>
    </source>
</evidence>
<comment type="subcellular location">
    <subcellularLocation>
        <location evidence="1">Cell membrane</location>
        <topology evidence="1">Multi-pass membrane protein</topology>
    </subcellularLocation>
</comment>
<feature type="transmembrane region" description="Helical" evidence="7">
    <location>
        <begin position="374"/>
        <end position="396"/>
    </location>
</feature>
<proteinExistence type="predicted"/>
<dbReference type="RefSeq" id="WP_191741218.1">
    <property type="nucleotide sequence ID" value="NZ_JACSQB010000124.1"/>
</dbReference>
<reference evidence="8 9" key="1">
    <citation type="submission" date="2020-08" db="EMBL/GenBank/DDBJ databases">
        <title>A Genomic Blueprint of the Chicken Gut Microbiome.</title>
        <authorList>
            <person name="Gilroy R."/>
            <person name="Ravi A."/>
            <person name="Getino M."/>
            <person name="Pursley I."/>
            <person name="Horton D.L."/>
            <person name="Alikhan N.-F."/>
            <person name="Baker D."/>
            <person name="Gharbi K."/>
            <person name="Hall N."/>
            <person name="Watson M."/>
            <person name="Adriaenssens E.M."/>
            <person name="Foster-Nyarko E."/>
            <person name="Jarju S."/>
            <person name="Secka A."/>
            <person name="Antonio M."/>
            <person name="Oren A."/>
            <person name="Chaudhuri R."/>
            <person name="La Ragione R.M."/>
            <person name="Hildebrand F."/>
            <person name="Pallen M.J."/>
        </authorList>
    </citation>
    <scope>NUCLEOTIDE SEQUENCE [LARGE SCALE GENOMIC DNA]</scope>
    <source>
        <strain evidence="8 9">N37</strain>
    </source>
</reference>
<comment type="caution">
    <text evidence="8">The sequence shown here is derived from an EMBL/GenBank/DDBJ whole genome shotgun (WGS) entry which is preliminary data.</text>
</comment>
<evidence type="ECO:0000256" key="4">
    <source>
        <dbReference type="ARBA" id="ARBA00022692"/>
    </source>
</evidence>
<accession>A0ABR8YVV3</accession>
<evidence type="ECO:0000256" key="1">
    <source>
        <dbReference type="ARBA" id="ARBA00004651"/>
    </source>
</evidence>
<feature type="transmembrane region" description="Helical" evidence="7">
    <location>
        <begin position="345"/>
        <end position="368"/>
    </location>
</feature>
<feature type="transmembrane region" description="Helical" evidence="7">
    <location>
        <begin position="284"/>
        <end position="304"/>
    </location>
</feature>